<dbReference type="CDD" id="cd12820">
    <property type="entry name" value="LbR_YadA-like"/>
    <property type="match status" value="1"/>
</dbReference>
<sequence length="460" mass="48457">MGYGTLADDFNSLVVGAFNENSTSSTTLFQVGNGTDINDRSNAFVVEREGMIIAPSLDITEITNPKALITKEYLDANTSEASGLEAIDEGNGGSGWRFIGRDSNNYGNIGSNAVDLSISEFASEVYGATGNRSFASGYNTTASGQSSTSMGYFSVASGTRSTALGRSTIASGESSTALGTSTEANNTFSTAMGRQTLASGENATSMGYLSTASGDFLTAIGINASASGDSNIASGNTSVALGIITQASGDYSLAMGNNVQVSSFAASALGYNLINDDSYATVVGQNNDNTTTSSALFQVGNGVSTANRTNAFTVFRNGNATLAGTLTQSSDRRLKTNISELPYGLKEILQMKPVNYNWKRYPEQQKSLGLIAQEVQPIINEIVHIAEDKDNTLSISYSELIPVLIKAIQEQQAIIESQKQTIQNQEQASTEQSALLQALLNRVEALEKQATPSDIKLVKN</sequence>
<protein>
    <recommendedName>
        <fullName evidence="2">Peptidase S74 domain-containing protein</fullName>
    </recommendedName>
</protein>
<dbReference type="InterPro" id="IPR008640">
    <property type="entry name" value="Adhesin_Head_dom"/>
</dbReference>
<dbReference type="InterPro" id="IPR030392">
    <property type="entry name" value="S74_ICA"/>
</dbReference>
<dbReference type="EMBL" id="VSFC01000009">
    <property type="protein sequence ID" value="TYA59316.1"/>
    <property type="molecule type" value="Genomic_DNA"/>
</dbReference>
<gene>
    <name evidence="3" type="ORF">FVF61_01505</name>
</gene>
<evidence type="ECO:0000313" key="4">
    <source>
        <dbReference type="Proteomes" id="UP000324550"/>
    </source>
</evidence>
<keyword evidence="1" id="KW-0175">Coiled coil</keyword>
<dbReference type="Pfam" id="PF13884">
    <property type="entry name" value="Peptidase_S74"/>
    <property type="match status" value="1"/>
</dbReference>
<comment type="caution">
    <text evidence="3">The sequence shown here is derived from an EMBL/GenBank/DDBJ whole genome shotgun (WGS) entry which is preliminary data.</text>
</comment>
<keyword evidence="4" id="KW-1185">Reference proteome</keyword>
<accession>A0A5D0GKE3</accession>
<reference evidence="3 4" key="1">
    <citation type="submission" date="2019-08" db="EMBL/GenBank/DDBJ databases">
        <title>Formosa sediminis sp. nov., isolated from marine sediment.</title>
        <authorList>
            <person name="Cao W.R."/>
        </authorList>
    </citation>
    <scope>NUCLEOTIDE SEQUENCE [LARGE SCALE GENOMIC DNA]</scope>
    <source>
        <strain evidence="3 4">1494</strain>
    </source>
</reference>
<feature type="coiled-coil region" evidence="1">
    <location>
        <begin position="405"/>
        <end position="449"/>
    </location>
</feature>
<feature type="domain" description="Peptidase S74" evidence="2">
    <location>
        <begin position="330"/>
        <end position="422"/>
    </location>
</feature>
<dbReference type="SUPFAM" id="SSF101967">
    <property type="entry name" value="Adhesin YadA, collagen-binding domain"/>
    <property type="match status" value="2"/>
</dbReference>
<evidence type="ECO:0000313" key="3">
    <source>
        <dbReference type="EMBL" id="TYA59316.1"/>
    </source>
</evidence>
<proteinExistence type="predicted"/>
<name>A0A5D0GKE3_9FLAO</name>
<dbReference type="OrthoDB" id="1183114at2"/>
<dbReference type="RefSeq" id="WP_148452532.1">
    <property type="nucleotide sequence ID" value="NZ_VSFC01000009.1"/>
</dbReference>
<dbReference type="AlphaFoldDB" id="A0A5D0GKE3"/>
<dbReference type="Pfam" id="PF05658">
    <property type="entry name" value="YadA_head"/>
    <property type="match status" value="4"/>
</dbReference>
<dbReference type="Gene3D" id="2.150.10.10">
    <property type="entry name" value="Serralysin-like metalloprotease, C-terminal"/>
    <property type="match status" value="2"/>
</dbReference>
<dbReference type="InterPro" id="IPR011049">
    <property type="entry name" value="Serralysin-like_metalloprot_C"/>
</dbReference>
<evidence type="ECO:0000259" key="2">
    <source>
        <dbReference type="PROSITE" id="PS51688"/>
    </source>
</evidence>
<dbReference type="PROSITE" id="PS51688">
    <property type="entry name" value="ICA"/>
    <property type="match status" value="1"/>
</dbReference>
<organism evidence="3 4">
    <name type="scientific">Formosa maritima</name>
    <dbReference type="NCBI Taxonomy" id="2592046"/>
    <lineage>
        <taxon>Bacteria</taxon>
        <taxon>Pseudomonadati</taxon>
        <taxon>Bacteroidota</taxon>
        <taxon>Flavobacteriia</taxon>
        <taxon>Flavobacteriales</taxon>
        <taxon>Flavobacteriaceae</taxon>
        <taxon>Formosa</taxon>
    </lineage>
</organism>
<dbReference type="GO" id="GO:0019867">
    <property type="term" value="C:outer membrane"/>
    <property type="evidence" value="ECO:0007669"/>
    <property type="project" value="InterPro"/>
</dbReference>
<evidence type="ECO:0000256" key="1">
    <source>
        <dbReference type="SAM" id="Coils"/>
    </source>
</evidence>
<dbReference type="Proteomes" id="UP000324550">
    <property type="component" value="Unassembled WGS sequence"/>
</dbReference>